<dbReference type="RefSeq" id="WP_178931062.1">
    <property type="nucleotide sequence ID" value="NZ_JACBAZ010000001.1"/>
</dbReference>
<dbReference type="AlphaFoldDB" id="A0A851GC87"/>
<keyword evidence="4" id="KW-0106">Calcium</keyword>
<evidence type="ECO:0000256" key="2">
    <source>
        <dbReference type="ARBA" id="ARBA00022723"/>
    </source>
</evidence>
<dbReference type="InterPro" id="IPR024607">
    <property type="entry name" value="Sulfatase_CS"/>
</dbReference>
<dbReference type="PROSITE" id="PS00523">
    <property type="entry name" value="SULFATASE_1"/>
    <property type="match status" value="1"/>
</dbReference>
<reference evidence="7 8" key="1">
    <citation type="submission" date="2020-07" db="EMBL/GenBank/DDBJ databases">
        <title>Roseicoccus Jingziensis gen. nov., sp. nov., isolated from coastal seawater.</title>
        <authorList>
            <person name="Feng X."/>
        </authorList>
    </citation>
    <scope>NUCLEOTIDE SEQUENCE [LARGE SCALE GENOMIC DNA]</scope>
    <source>
        <strain evidence="7 8">N1E253</strain>
    </source>
</reference>
<comment type="similarity">
    <text evidence="1">Belongs to the sulfatase family.</text>
</comment>
<feature type="signal peptide" evidence="5">
    <location>
        <begin position="1"/>
        <end position="24"/>
    </location>
</feature>
<dbReference type="PANTHER" id="PTHR42693">
    <property type="entry name" value="ARYLSULFATASE FAMILY MEMBER"/>
    <property type="match status" value="1"/>
</dbReference>
<keyword evidence="2" id="KW-0479">Metal-binding</keyword>
<evidence type="ECO:0000313" key="7">
    <source>
        <dbReference type="EMBL" id="NWK54542.1"/>
    </source>
</evidence>
<dbReference type="PANTHER" id="PTHR42693:SF53">
    <property type="entry name" value="ENDO-4-O-SULFATASE"/>
    <property type="match status" value="1"/>
</dbReference>
<evidence type="ECO:0000313" key="8">
    <source>
        <dbReference type="Proteomes" id="UP000557872"/>
    </source>
</evidence>
<dbReference type="CDD" id="cd16143">
    <property type="entry name" value="ARS_like"/>
    <property type="match status" value="1"/>
</dbReference>
<dbReference type="Pfam" id="PF00884">
    <property type="entry name" value="Sulfatase"/>
    <property type="match status" value="1"/>
</dbReference>
<dbReference type="PROSITE" id="PS00149">
    <property type="entry name" value="SULFATASE_2"/>
    <property type="match status" value="1"/>
</dbReference>
<dbReference type="InterPro" id="IPR017850">
    <property type="entry name" value="Alkaline_phosphatase_core_sf"/>
</dbReference>
<evidence type="ECO:0000256" key="5">
    <source>
        <dbReference type="SAM" id="SignalP"/>
    </source>
</evidence>
<gene>
    <name evidence="7" type="ORF">HW115_02895</name>
</gene>
<dbReference type="Proteomes" id="UP000557872">
    <property type="component" value="Unassembled WGS sequence"/>
</dbReference>
<feature type="domain" description="Sulfatase N-terminal" evidence="6">
    <location>
        <begin position="28"/>
        <end position="399"/>
    </location>
</feature>
<name>A0A851GC87_9BACT</name>
<evidence type="ECO:0000259" key="6">
    <source>
        <dbReference type="Pfam" id="PF00884"/>
    </source>
</evidence>
<dbReference type="SUPFAM" id="SSF53649">
    <property type="entry name" value="Alkaline phosphatase-like"/>
    <property type="match status" value="1"/>
</dbReference>
<proteinExistence type="inferred from homology"/>
<organism evidence="7 8">
    <name type="scientific">Oceaniferula marina</name>
    <dbReference type="NCBI Taxonomy" id="2748318"/>
    <lineage>
        <taxon>Bacteria</taxon>
        <taxon>Pseudomonadati</taxon>
        <taxon>Verrucomicrobiota</taxon>
        <taxon>Verrucomicrobiia</taxon>
        <taxon>Verrucomicrobiales</taxon>
        <taxon>Verrucomicrobiaceae</taxon>
        <taxon>Oceaniferula</taxon>
    </lineage>
</organism>
<evidence type="ECO:0000256" key="4">
    <source>
        <dbReference type="ARBA" id="ARBA00022837"/>
    </source>
</evidence>
<dbReference type="GO" id="GO:0046872">
    <property type="term" value="F:metal ion binding"/>
    <property type="evidence" value="ECO:0007669"/>
    <property type="project" value="UniProtKB-KW"/>
</dbReference>
<protein>
    <submittedName>
        <fullName evidence="7">Arylsulfatase</fullName>
    </submittedName>
</protein>
<dbReference type="InterPro" id="IPR000917">
    <property type="entry name" value="Sulfatase_N"/>
</dbReference>
<evidence type="ECO:0000256" key="3">
    <source>
        <dbReference type="ARBA" id="ARBA00022801"/>
    </source>
</evidence>
<sequence length="536" mass="59897">MKINTTLSALLFTLLTGGLFPASAGDKPNIVLILADDMGPGEASYAGSIIPTPAIDRLAIEGANFTDGHTSSAVCTPTRYGILTGRYNWRSRLKKSVIFNTTSPALMDPDRVNLPAFLRSEGYHTGMVGKWHLGVDWVLFDHKGEKYKKLLEEKRKEASRPKEKFFNSWMIDYTKPFKNGPVDVGFDSAFFVLASLDMPPYLYLEGNKATELPTTIKGWQHNEYNDHIRYGAASEGFEASEALETLAAKSREYIKEQAENTEKPFFLYLALTSPHTPVTPGKKFKGRYSQFSHYADFIAETDWVVEQVLEELKESNVDENTLVIFTADNGFAAYIPLPNMMKAGYAPSGPYRGAKTALYEGGHRVPFLMRWPKGIQPGLKINQTVCTTDFYATFADIIGKKSSISVNAAEDSFSFLPALKGSSEPVRPFTIHHAGNGDFAIRQGDWKLLLTKKTGTGAFPRKTRTTAQKVQLYNLKDDRAETKNLENAHPERIQSMVETFNQALRRGRTTPGPELKNDGWPIIDKNLMTTFPQLKE</sequence>
<comment type="caution">
    <text evidence="7">The sequence shown here is derived from an EMBL/GenBank/DDBJ whole genome shotgun (WGS) entry which is preliminary data.</text>
</comment>
<evidence type="ECO:0000256" key="1">
    <source>
        <dbReference type="ARBA" id="ARBA00008779"/>
    </source>
</evidence>
<dbReference type="GO" id="GO:0004065">
    <property type="term" value="F:arylsulfatase activity"/>
    <property type="evidence" value="ECO:0007669"/>
    <property type="project" value="TreeGrafter"/>
</dbReference>
<dbReference type="InterPro" id="IPR050738">
    <property type="entry name" value="Sulfatase"/>
</dbReference>
<keyword evidence="8" id="KW-1185">Reference proteome</keyword>
<dbReference type="EMBL" id="JACBAZ010000001">
    <property type="protein sequence ID" value="NWK54542.1"/>
    <property type="molecule type" value="Genomic_DNA"/>
</dbReference>
<dbReference type="Gene3D" id="3.30.1120.10">
    <property type="match status" value="1"/>
</dbReference>
<accession>A0A851GC87</accession>
<feature type="chain" id="PRO_5032741993" evidence="5">
    <location>
        <begin position="25"/>
        <end position="536"/>
    </location>
</feature>
<keyword evidence="3" id="KW-0378">Hydrolase</keyword>
<keyword evidence="5" id="KW-0732">Signal</keyword>
<dbReference type="Gene3D" id="3.40.720.10">
    <property type="entry name" value="Alkaline Phosphatase, subunit A"/>
    <property type="match status" value="1"/>
</dbReference>